<dbReference type="Gene3D" id="1.25.40.10">
    <property type="entry name" value="Tetratricopeptide repeat domain"/>
    <property type="match status" value="1"/>
</dbReference>
<gene>
    <name evidence="3" type="ordered locus">Os02g0553500</name>
</gene>
<dbReference type="PANTHER" id="PTHR15544:SF0">
    <property type="entry name" value="TETRATRICOPEPTIDE REPEAT PROTEIN 33"/>
    <property type="match status" value="1"/>
</dbReference>
<dbReference type="AlphaFoldDB" id="Q0E0G2"/>
<accession>Q0E0G2</accession>
<evidence type="ECO:0000313" key="4">
    <source>
        <dbReference type="Proteomes" id="UP000000763"/>
    </source>
</evidence>
<feature type="region of interest" description="Disordered" evidence="2">
    <location>
        <begin position="1"/>
        <end position="61"/>
    </location>
</feature>
<evidence type="ECO:0000313" key="3">
    <source>
        <dbReference type="EMBL" id="BAF09026.2"/>
    </source>
</evidence>
<dbReference type="EMBL" id="AP008208">
    <property type="protein sequence ID" value="BAF09026.2"/>
    <property type="molecule type" value="Genomic_DNA"/>
</dbReference>
<dbReference type="InterPro" id="IPR052658">
    <property type="entry name" value="TPR-containing"/>
</dbReference>
<dbReference type="PANTHER" id="PTHR15544">
    <property type="entry name" value="OSMOSIS RESPONSIVE FACTOR"/>
    <property type="match status" value="1"/>
</dbReference>
<feature type="repeat" description="TPR" evidence="1">
    <location>
        <begin position="56"/>
        <end position="89"/>
    </location>
</feature>
<evidence type="ECO:0000256" key="1">
    <source>
        <dbReference type="PROSITE-ProRule" id="PRU00339"/>
    </source>
</evidence>
<evidence type="ECO:0000256" key="2">
    <source>
        <dbReference type="SAM" id="MobiDB-lite"/>
    </source>
</evidence>
<keyword evidence="1" id="KW-0802">TPR repeat</keyword>
<reference evidence="4" key="2">
    <citation type="journal article" date="2008" name="Nucleic Acids Res.">
        <title>The rice annotation project database (RAP-DB): 2008 update.</title>
        <authorList>
            <consortium name="The rice annotation project (RAP)"/>
        </authorList>
    </citation>
    <scope>GENOME REANNOTATION</scope>
    <source>
        <strain evidence="4">cv. Nipponbare</strain>
    </source>
</reference>
<dbReference type="Proteomes" id="UP000000763">
    <property type="component" value="Chromosome 2"/>
</dbReference>
<reference evidence="3 4" key="1">
    <citation type="journal article" date="2005" name="Nature">
        <title>The map-based sequence of the rice genome.</title>
        <authorList>
            <consortium name="International rice genome sequencing project (IRGSP)"/>
            <person name="Matsumoto T."/>
            <person name="Wu J."/>
            <person name="Kanamori H."/>
            <person name="Katayose Y."/>
            <person name="Fujisawa M."/>
            <person name="Namiki N."/>
            <person name="Mizuno H."/>
            <person name="Yamamoto K."/>
            <person name="Antonio B.A."/>
            <person name="Baba T."/>
            <person name="Sakata K."/>
            <person name="Nagamura Y."/>
            <person name="Aoki H."/>
            <person name="Arikawa K."/>
            <person name="Arita K."/>
            <person name="Bito T."/>
            <person name="Chiden Y."/>
            <person name="Fujitsuka N."/>
            <person name="Fukunaka R."/>
            <person name="Hamada M."/>
            <person name="Harada C."/>
            <person name="Hayashi A."/>
            <person name="Hijishita S."/>
            <person name="Honda M."/>
            <person name="Hosokawa S."/>
            <person name="Ichikawa Y."/>
            <person name="Idonuma A."/>
            <person name="Iijima M."/>
            <person name="Ikeda M."/>
            <person name="Ikeno M."/>
            <person name="Ito K."/>
            <person name="Ito S."/>
            <person name="Ito T."/>
            <person name="Ito Y."/>
            <person name="Ito Y."/>
            <person name="Iwabuchi A."/>
            <person name="Kamiya K."/>
            <person name="Karasawa W."/>
            <person name="Kurita K."/>
            <person name="Katagiri S."/>
            <person name="Kikuta A."/>
            <person name="Kobayashi H."/>
            <person name="Kobayashi N."/>
            <person name="Machita K."/>
            <person name="Maehara T."/>
            <person name="Masukawa M."/>
            <person name="Mizubayashi T."/>
            <person name="Mukai Y."/>
            <person name="Nagasaki H."/>
            <person name="Nagata Y."/>
            <person name="Naito S."/>
            <person name="Nakashima M."/>
            <person name="Nakama Y."/>
            <person name="Nakamichi Y."/>
            <person name="Nakamura M."/>
            <person name="Meguro A."/>
            <person name="Negishi M."/>
            <person name="Ohta I."/>
            <person name="Ohta T."/>
            <person name="Okamoto M."/>
            <person name="Ono N."/>
            <person name="Saji S."/>
            <person name="Sakaguchi M."/>
            <person name="Sakai K."/>
            <person name="Shibata M."/>
            <person name="Shimokawa T."/>
            <person name="Song J."/>
            <person name="Takazaki Y."/>
            <person name="Terasawa K."/>
            <person name="Tsugane M."/>
            <person name="Tsuji K."/>
            <person name="Ueda S."/>
            <person name="Waki K."/>
            <person name="Yamagata H."/>
            <person name="Yamamoto M."/>
            <person name="Yamamoto S."/>
            <person name="Yamane H."/>
            <person name="Yoshiki S."/>
            <person name="Yoshihara R."/>
            <person name="Yukawa K."/>
            <person name="Zhong H."/>
            <person name="Yano M."/>
            <person name="Yuan Q."/>
            <person name="Ouyang S."/>
            <person name="Liu J."/>
            <person name="Jones K.M."/>
            <person name="Gansberger K."/>
            <person name="Moffat K."/>
            <person name="Hill J."/>
            <person name="Bera J."/>
            <person name="Fadrosh D."/>
            <person name="Jin S."/>
            <person name="Johri S."/>
            <person name="Kim M."/>
            <person name="Overton L."/>
            <person name="Reardon M."/>
            <person name="Tsitrin T."/>
            <person name="Vuong H."/>
            <person name="Weaver B."/>
            <person name="Ciecko A."/>
            <person name="Tallon L."/>
            <person name="Jackson J."/>
            <person name="Pai G."/>
            <person name="Aken S.V."/>
            <person name="Utterback T."/>
            <person name="Reidmuller S."/>
            <person name="Feldblyum T."/>
            <person name="Hsiao J."/>
            <person name="Zismann V."/>
            <person name="Iobst S."/>
            <person name="de Vazeille A.R."/>
            <person name="Buell C.R."/>
            <person name="Ying K."/>
            <person name="Li Y."/>
            <person name="Lu T."/>
            <person name="Huang Y."/>
            <person name="Zhao Q."/>
            <person name="Feng Q."/>
            <person name="Zhang L."/>
            <person name="Zhu J."/>
            <person name="Weng Q."/>
            <person name="Mu J."/>
            <person name="Lu Y."/>
            <person name="Fan D."/>
            <person name="Liu Y."/>
            <person name="Guan J."/>
            <person name="Zhang Y."/>
            <person name="Yu S."/>
            <person name="Liu X."/>
            <person name="Zhang Y."/>
            <person name="Hong G."/>
            <person name="Han B."/>
            <person name="Choisne N."/>
            <person name="Demange N."/>
            <person name="Orjeda G."/>
            <person name="Samain S."/>
            <person name="Cattolico L."/>
            <person name="Pelletier E."/>
            <person name="Couloux A."/>
            <person name="Segurens B."/>
            <person name="Wincker P."/>
            <person name="D'Hont A."/>
            <person name="Scarpelli C."/>
            <person name="Weissenbach J."/>
            <person name="Salanoubat M."/>
            <person name="Quetier F."/>
            <person name="Yu Y."/>
            <person name="Kim H.R."/>
            <person name="Rambo T."/>
            <person name="Currie J."/>
            <person name="Collura K."/>
            <person name="Luo M."/>
            <person name="Yang T."/>
            <person name="Ammiraju J.S.S."/>
            <person name="Engler F."/>
            <person name="Soderlund C."/>
            <person name="Wing R.A."/>
            <person name="Palmer L.E."/>
            <person name="de la Bastide M."/>
            <person name="Spiegel L."/>
            <person name="Nascimento L."/>
            <person name="Zutavern T."/>
            <person name="O'Shaughnessy A."/>
            <person name="Dike S."/>
            <person name="Dedhia N."/>
            <person name="Preston R."/>
            <person name="Balija V."/>
            <person name="McCombie W.R."/>
            <person name="Chow T."/>
            <person name="Chen H."/>
            <person name="Chung M."/>
            <person name="Chen C."/>
            <person name="Shaw J."/>
            <person name="Wu H."/>
            <person name="Hsiao K."/>
            <person name="Chao Y."/>
            <person name="Chu M."/>
            <person name="Cheng C."/>
            <person name="Hour A."/>
            <person name="Lee P."/>
            <person name="Lin S."/>
            <person name="Lin Y."/>
            <person name="Liou J."/>
            <person name="Liu S."/>
            <person name="Hsing Y."/>
            <person name="Raghuvanshi S."/>
            <person name="Mohanty A."/>
            <person name="Bharti A.K."/>
            <person name="Gaur A."/>
            <person name="Gupta V."/>
            <person name="Kumar D."/>
            <person name="Ravi V."/>
            <person name="Vij S."/>
            <person name="Kapur A."/>
            <person name="Khurana P."/>
            <person name="Khurana P."/>
            <person name="Khurana J.P."/>
            <person name="Tyagi A.K."/>
            <person name="Gaikwad K."/>
            <person name="Singh A."/>
            <person name="Dalal V."/>
            <person name="Srivastava S."/>
            <person name="Dixit A."/>
            <person name="Pal A.K."/>
            <person name="Ghazi I.A."/>
            <person name="Yadav M."/>
            <person name="Pandit A."/>
            <person name="Bhargava A."/>
            <person name="Sureshbabu K."/>
            <person name="Batra K."/>
            <person name="Sharma T.R."/>
            <person name="Mohapatra T."/>
            <person name="Singh N.K."/>
            <person name="Messing J."/>
            <person name="Nelson A.B."/>
            <person name="Fuks G."/>
            <person name="Kavchok S."/>
            <person name="Keizer G."/>
            <person name="Linton E."/>
            <person name="Llaca V."/>
            <person name="Song R."/>
            <person name="Tanyolac B."/>
            <person name="Young S."/>
            <person name="Ho-Il K."/>
            <person name="Hahn J.H."/>
            <person name="Sangsakoo G."/>
            <person name="Vanavichit A."/>
            <person name="de Mattos Luiz.A.T."/>
            <person name="Zimmer P.D."/>
            <person name="Malone G."/>
            <person name="Dellagostin O."/>
            <person name="de Oliveira A.C."/>
            <person name="Bevan M."/>
            <person name="Bancroft I."/>
            <person name="Minx P."/>
            <person name="Cordum H."/>
            <person name="Wilson R."/>
            <person name="Cheng Z."/>
            <person name="Jin W."/>
            <person name="Jiang J."/>
            <person name="Leong S.A."/>
            <person name="Iwama H."/>
            <person name="Gojobori T."/>
            <person name="Itoh T."/>
            <person name="Niimura Y."/>
            <person name="Fujii Y."/>
            <person name="Habara T."/>
            <person name="Sakai H."/>
            <person name="Sato Y."/>
            <person name="Wilson G."/>
            <person name="Kumar K."/>
            <person name="McCouch S."/>
            <person name="Juretic N."/>
            <person name="Hoen D."/>
            <person name="Wright S."/>
            <person name="Bruskiewich R."/>
            <person name="Bureau T."/>
            <person name="Miyao A."/>
            <person name="Hirochika H."/>
            <person name="Nishikawa T."/>
            <person name="Kadowaki K."/>
            <person name="Sugiura M."/>
            <person name="Burr B."/>
            <person name="Sasaki T."/>
        </authorList>
    </citation>
    <scope>NUCLEOTIDE SEQUENCE [LARGE SCALE GENOMIC DNA]</scope>
    <source>
        <strain evidence="4">cv. Nipponbare</strain>
    </source>
</reference>
<protein>
    <submittedName>
        <fullName evidence="3">Os02g0553500 protein</fullName>
    </submittedName>
</protein>
<dbReference type="KEGG" id="dosa:Os02g0553500"/>
<dbReference type="InterPro" id="IPR019734">
    <property type="entry name" value="TPR_rpt"/>
</dbReference>
<dbReference type="SUPFAM" id="SSF48452">
    <property type="entry name" value="TPR-like"/>
    <property type="match status" value="1"/>
</dbReference>
<sequence length="152" mass="16643">MKITWGKNAKTNRQPSVAPSKPGLPFGVDSDNDETEKEETRVVTTDCPGTKPSDNAESLKHQGNRLAEEGKYHEALGKWEAALTLMPNNAILHEQKAQILLELGDAWRALTAATSMYALVQFTCPFKDSNDNDLLGCHELGTVPSFLIGLSF</sequence>
<organism evidence="3 4">
    <name type="scientific">Oryza sativa subsp. japonica</name>
    <name type="common">Rice</name>
    <dbReference type="NCBI Taxonomy" id="39947"/>
    <lineage>
        <taxon>Eukaryota</taxon>
        <taxon>Viridiplantae</taxon>
        <taxon>Streptophyta</taxon>
        <taxon>Embryophyta</taxon>
        <taxon>Tracheophyta</taxon>
        <taxon>Spermatophyta</taxon>
        <taxon>Magnoliopsida</taxon>
        <taxon>Liliopsida</taxon>
        <taxon>Poales</taxon>
        <taxon>Poaceae</taxon>
        <taxon>BOP clade</taxon>
        <taxon>Oryzoideae</taxon>
        <taxon>Oryzeae</taxon>
        <taxon>Oryzinae</taxon>
        <taxon>Oryza</taxon>
        <taxon>Oryza sativa</taxon>
    </lineage>
</organism>
<name>Q0E0G2_ORYSJ</name>
<dbReference type="InterPro" id="IPR011990">
    <property type="entry name" value="TPR-like_helical_dom_sf"/>
</dbReference>
<dbReference type="PROSITE" id="PS50005">
    <property type="entry name" value="TPR"/>
    <property type="match status" value="1"/>
</dbReference>
<proteinExistence type="predicted"/>